<gene>
    <name evidence="1" type="ORF">UFOVP436_165</name>
    <name evidence="2" type="ORF">UFOVP784_165</name>
</gene>
<reference evidence="1" key="1">
    <citation type="submission" date="2020-04" db="EMBL/GenBank/DDBJ databases">
        <authorList>
            <person name="Chiriac C."/>
            <person name="Salcher M."/>
            <person name="Ghai R."/>
            <person name="Kavagutti S V."/>
        </authorList>
    </citation>
    <scope>NUCLEOTIDE SEQUENCE</scope>
</reference>
<name>A0A6J5MIQ5_9CAUD</name>
<organism evidence="1">
    <name type="scientific">uncultured Caudovirales phage</name>
    <dbReference type="NCBI Taxonomy" id="2100421"/>
    <lineage>
        <taxon>Viruses</taxon>
        <taxon>Duplodnaviria</taxon>
        <taxon>Heunggongvirae</taxon>
        <taxon>Uroviricota</taxon>
        <taxon>Caudoviricetes</taxon>
        <taxon>Peduoviridae</taxon>
        <taxon>Maltschvirus</taxon>
        <taxon>Maltschvirus maltsch</taxon>
    </lineage>
</organism>
<protein>
    <submittedName>
        <fullName evidence="1">Uncharacterized protein</fullName>
    </submittedName>
</protein>
<evidence type="ECO:0000313" key="1">
    <source>
        <dbReference type="EMBL" id="CAB4143519.1"/>
    </source>
</evidence>
<dbReference type="EMBL" id="LR796418">
    <property type="protein sequence ID" value="CAB4143519.1"/>
    <property type="molecule type" value="Genomic_DNA"/>
</dbReference>
<accession>A0A6J5MIQ5</accession>
<evidence type="ECO:0000313" key="2">
    <source>
        <dbReference type="EMBL" id="CAB4162885.1"/>
    </source>
</evidence>
<dbReference type="EMBL" id="LR796737">
    <property type="protein sequence ID" value="CAB4162885.1"/>
    <property type="molecule type" value="Genomic_DNA"/>
</dbReference>
<proteinExistence type="predicted"/>
<sequence>MLGKENGRMLLNNVKLIEYDQGGDTQSFFLQLGVVGFYATEDELSDIYGLLSYYFNIDSVNNTVISVD</sequence>